<evidence type="ECO:0000256" key="1">
    <source>
        <dbReference type="SAM" id="Phobius"/>
    </source>
</evidence>
<dbReference type="AlphaFoldDB" id="A0A1I5CTZ7"/>
<keyword evidence="3" id="KW-1185">Reference proteome</keyword>
<sequence length="300" mass="34170">MDIWRHLDITPVMTNNIKTLDNQEGAESIAALPTDEQIHSRYLELCDLLNIAPPAFQIKPAAQMRKSHGKHVLNKDGTYSIFLSDEVKSPEYIDHVLVHELSHHALCLAGYQGSGHAWVMLATEQLLFSKAGYDVDSIIWDAKRNWPKRTYWGTWLRHVEYAYQITSPPEFDSTLLSNSAKALAIWVLRHRPEFEKYLGASVLGRKLLEKHHVIIADNRWGQFLAKWIVLTLLFGSFLLYSLSDALKLVWLKDASAVVFSATLFTLLIGFILTSLYQQATASANSLWKQALRIKSVLIRK</sequence>
<feature type="transmembrane region" description="Helical" evidence="1">
    <location>
        <begin position="254"/>
        <end position="276"/>
    </location>
</feature>
<proteinExistence type="predicted"/>
<accession>A0A1I5CTZ7</accession>
<evidence type="ECO:0000313" key="3">
    <source>
        <dbReference type="Proteomes" id="UP000242869"/>
    </source>
</evidence>
<protein>
    <submittedName>
        <fullName evidence="2">Uncharacterized protein</fullName>
    </submittedName>
</protein>
<gene>
    <name evidence="2" type="ORF">SAMN05660284_02486</name>
</gene>
<organism evidence="2 3">
    <name type="scientific">Formivibrio citricus</name>
    <dbReference type="NCBI Taxonomy" id="83765"/>
    <lineage>
        <taxon>Bacteria</taxon>
        <taxon>Pseudomonadati</taxon>
        <taxon>Pseudomonadota</taxon>
        <taxon>Betaproteobacteria</taxon>
        <taxon>Neisseriales</taxon>
        <taxon>Chitinibacteraceae</taxon>
        <taxon>Formivibrio</taxon>
    </lineage>
</organism>
<evidence type="ECO:0000313" key="2">
    <source>
        <dbReference type="EMBL" id="SFN90423.1"/>
    </source>
</evidence>
<keyword evidence="1" id="KW-0812">Transmembrane</keyword>
<keyword evidence="1" id="KW-1133">Transmembrane helix</keyword>
<feature type="transmembrane region" description="Helical" evidence="1">
    <location>
        <begin position="223"/>
        <end position="242"/>
    </location>
</feature>
<reference evidence="3" key="1">
    <citation type="submission" date="2016-10" db="EMBL/GenBank/DDBJ databases">
        <authorList>
            <person name="Varghese N."/>
            <person name="Submissions S."/>
        </authorList>
    </citation>
    <scope>NUCLEOTIDE SEQUENCE [LARGE SCALE GENOMIC DNA]</scope>
    <source>
        <strain evidence="3">DSM 6150</strain>
    </source>
</reference>
<dbReference type="STRING" id="83765.SAMN05660284_02486"/>
<dbReference type="EMBL" id="FOVE01000021">
    <property type="protein sequence ID" value="SFN90423.1"/>
    <property type="molecule type" value="Genomic_DNA"/>
</dbReference>
<keyword evidence="1" id="KW-0472">Membrane</keyword>
<name>A0A1I5CTZ7_9NEIS</name>
<dbReference type="Proteomes" id="UP000242869">
    <property type="component" value="Unassembled WGS sequence"/>
</dbReference>